<evidence type="ECO:0000256" key="1">
    <source>
        <dbReference type="SAM" id="MobiDB-lite"/>
    </source>
</evidence>
<feature type="compositionally biased region" description="Polar residues" evidence="1">
    <location>
        <begin position="257"/>
        <end position="268"/>
    </location>
</feature>
<feature type="chain" id="PRO_5046184680" description="ZP domain-containing protein" evidence="2">
    <location>
        <begin position="23"/>
        <end position="752"/>
    </location>
</feature>
<feature type="domain" description="ZP" evidence="3">
    <location>
        <begin position="395"/>
        <end position="647"/>
    </location>
</feature>
<dbReference type="PROSITE" id="PS51034">
    <property type="entry name" value="ZP_2"/>
    <property type="match status" value="1"/>
</dbReference>
<proteinExistence type="predicted"/>
<dbReference type="InterPro" id="IPR001507">
    <property type="entry name" value="ZP_dom"/>
</dbReference>
<evidence type="ECO:0000313" key="5">
    <source>
        <dbReference type="Proteomes" id="UP001162164"/>
    </source>
</evidence>
<organism evidence="4 5">
    <name type="scientific">Molorchus minor</name>
    <dbReference type="NCBI Taxonomy" id="1323400"/>
    <lineage>
        <taxon>Eukaryota</taxon>
        <taxon>Metazoa</taxon>
        <taxon>Ecdysozoa</taxon>
        <taxon>Arthropoda</taxon>
        <taxon>Hexapoda</taxon>
        <taxon>Insecta</taxon>
        <taxon>Pterygota</taxon>
        <taxon>Neoptera</taxon>
        <taxon>Endopterygota</taxon>
        <taxon>Coleoptera</taxon>
        <taxon>Polyphaga</taxon>
        <taxon>Cucujiformia</taxon>
        <taxon>Chrysomeloidea</taxon>
        <taxon>Cerambycidae</taxon>
        <taxon>Lamiinae</taxon>
        <taxon>Monochamini</taxon>
        <taxon>Molorchus</taxon>
    </lineage>
</organism>
<feature type="region of interest" description="Disordered" evidence="1">
    <location>
        <begin position="93"/>
        <end position="387"/>
    </location>
</feature>
<feature type="compositionally biased region" description="Polar residues" evidence="1">
    <location>
        <begin position="275"/>
        <end position="333"/>
    </location>
</feature>
<sequence length="752" mass="81527">MKLHHILVAALATSFLDGLVLGEEGHGKKPARNSRLTRQTSADQMVQNILQWLQGLYAQQSRRSRFADYPKAHRPINSVFGKLDDALTGAVAAEGYPSPTTGPTGPGAPGYPTPSPDVPTQNTPGGFTGYPTAQPGYTSPSGTIGPPAETPSFPTRKPFPTQLPTTGYPTERPGFSTQPPGPGYSSGGPELSTQPPGPGYPSGRPESSTQPPGSGYPSGRPEFTTQPPGPGYLSGRPEFSTQPPGSTTGYPSERPEFSTQSPGLTTGYPSGRPEFSTQPAGEPGFSSQTPGGPTGYPTHQQTDFPTDSPVGTTTRYSPATDAPTQNPTTSVSVTVPPGEVFTSGTSPEPEPTTQSPESNTIPTEKPEKPGDTEPSISDEDDDSKHPPHIHAIDVECAKDMMTINIEFNREFNGVIYSKGYYSMPECRYVKENSAQTKYSFTVNLNQCGTEFINAFDTEGQSYLENILILQNELGIQEIWDTVRAVRCLWEGNLKETLSVALNVGMLTQELVTFSGDTAMAKLDVVLGEGALRATSRWFSQDWRANDAGRLSVRRSGFRHPGKGVQGDGFNGGQRYTAHRDENGGILKPKLFEVFQRRATRGDTGASIIAFAHFNAFKFPDVMDLMIECNIELCKTDCEMCTDPNQQIDPGRRKRDVYSSNDTLHDGIIMGKHLRIILPEDLNQRTMVDLAGNDGICMSTQSFLLSSVLLYYYGKIPHHVGRFVYTCLLPDPASLSPPPVNQPPGLIRHLRTK</sequence>
<comment type="caution">
    <text evidence="4">The sequence shown here is derived from an EMBL/GenBank/DDBJ whole genome shotgun (WGS) entry which is preliminary data.</text>
</comment>
<dbReference type="Pfam" id="PF25057">
    <property type="entry name" value="CUT_N"/>
    <property type="match status" value="1"/>
</dbReference>
<dbReference type="InterPro" id="IPR056953">
    <property type="entry name" value="CUT_N"/>
</dbReference>
<keyword evidence="5" id="KW-1185">Reference proteome</keyword>
<dbReference type="EMBL" id="JAPWTJ010000489">
    <property type="protein sequence ID" value="KAJ8977970.1"/>
    <property type="molecule type" value="Genomic_DNA"/>
</dbReference>
<gene>
    <name evidence="4" type="ORF">NQ317_008162</name>
</gene>
<evidence type="ECO:0000256" key="2">
    <source>
        <dbReference type="SAM" id="SignalP"/>
    </source>
</evidence>
<feature type="signal peptide" evidence="2">
    <location>
        <begin position="1"/>
        <end position="22"/>
    </location>
</feature>
<evidence type="ECO:0000259" key="3">
    <source>
        <dbReference type="PROSITE" id="PS51034"/>
    </source>
</evidence>
<dbReference type="PANTHER" id="PTHR46560">
    <property type="entry name" value="CYPHER, ISOFORM B"/>
    <property type="match status" value="1"/>
</dbReference>
<dbReference type="PANTHER" id="PTHR46560:SF4">
    <property type="entry name" value="DUSKY"/>
    <property type="match status" value="1"/>
</dbReference>
<keyword evidence="2" id="KW-0732">Signal</keyword>
<evidence type="ECO:0000313" key="4">
    <source>
        <dbReference type="EMBL" id="KAJ8977970.1"/>
    </source>
</evidence>
<dbReference type="Proteomes" id="UP001162164">
    <property type="component" value="Unassembled WGS sequence"/>
</dbReference>
<name>A0ABQ9JIT6_9CUCU</name>
<accession>A0ABQ9JIT6</accession>
<feature type="compositionally biased region" description="Low complexity" evidence="1">
    <location>
        <begin position="342"/>
        <end position="358"/>
    </location>
</feature>
<reference evidence="4" key="1">
    <citation type="journal article" date="2023" name="Insect Mol. Biol.">
        <title>Genome sequencing provides insights into the evolution of gene families encoding plant cell wall-degrading enzymes in longhorned beetles.</title>
        <authorList>
            <person name="Shin N.R."/>
            <person name="Okamura Y."/>
            <person name="Kirsch R."/>
            <person name="Pauchet Y."/>
        </authorList>
    </citation>
    <scope>NUCLEOTIDE SEQUENCE</scope>
    <source>
        <strain evidence="4">MMC_N1</strain>
    </source>
</reference>
<feature type="compositionally biased region" description="Polar residues" evidence="1">
    <location>
        <begin position="239"/>
        <end position="250"/>
    </location>
</feature>
<protein>
    <recommendedName>
        <fullName evidence="3">ZP domain-containing protein</fullName>
    </recommendedName>
</protein>